<sequence>MKPTNLKLLDPKSILPGVIKPITSTDAFEGMTKNLNEEGLYSTTIFGRVGTDERDSTLGHIPTGLSIFNPTYFKALVQLKSLYLGIIKGTEYALWDSQEKDFIKSNILEGETGYSFFMRHFGEIVPKETGSYKRKQRIKMFETQKAVALTNKVIVIPAGLRDIQFQPNGQVQEAELNEFYRKLMFKTRAVSGVTERDEDNPLYDSVRWGLQNAFNDIDQYLFEMSEGKGGLFQHKMGTRGVVGGSRNVITARVVSRPRLFEYNGVHPNSTDMGLYQSIMNNQYVCIYAMLNGYLDQIFTRGSTTAKLTNQKTLEMEYVDLEAETIDKWTSSEGLIKLFNGFANTHLRHKPIKIKGYYLGLVYDDGKEVKILSDISELPPDRNKKFVTPLTYIELLYISCQRILLDQLNQQTRYPITGLGSIYPSEINLLTIAGATSRHFLDEYWEPQDICHRYPHKTEHPSYFDAMAVDPSREAGLGSDHDGDALSAIAVNGEDSKKEARSLLGKREYYIGGTGDFLYDPVNEPLLFMFKAATSGLNTQ</sequence>
<reference evidence="2" key="1">
    <citation type="submission" date="2017-07" db="EMBL/GenBank/DDBJ databases">
        <authorList>
            <person name="Bickmore M.X."/>
            <person name="Vaden K."/>
            <person name="Brady T.S."/>
            <person name="Tateoka O.B."/>
            <person name="Carter J.L."/>
            <person name="Pape J.A."/>
            <person name="Robinson D.M."/>
            <person name="Russell K.A."/>
            <person name="Staley L.A."/>
            <person name="Stettler J.M."/>
            <person name="Townsend M.H."/>
            <person name="Wienclaw T."/>
            <person name="Williamson T.L."/>
            <person name="Kruger J.L."/>
            <person name="Berg J.A."/>
            <person name="Sharma R."/>
            <person name="Payne A.M."/>
            <person name="Fajardo C.P."/>
            <person name="Breakwell D.P."/>
            <person name="Hope S."/>
            <person name="Grose J.H."/>
        </authorList>
    </citation>
    <scope>NUCLEOTIDE SEQUENCE [LARGE SCALE GENOMIC DNA]</scope>
</reference>
<dbReference type="Proteomes" id="UP000222624">
    <property type="component" value="Genome"/>
</dbReference>
<keyword evidence="1" id="KW-0804">Transcription</keyword>
<evidence type="ECO:0000313" key="2">
    <source>
        <dbReference type="Proteomes" id="UP000222624"/>
    </source>
</evidence>
<proteinExistence type="predicted"/>
<protein>
    <submittedName>
        <fullName evidence="1">Putative DNA-directed RNA polymerase beta subunit 2</fullName>
    </submittedName>
</protein>
<dbReference type="EMBL" id="MF459647">
    <property type="protein sequence ID" value="ASU03684.1"/>
    <property type="molecule type" value="Genomic_DNA"/>
</dbReference>
<gene>
    <name evidence="1" type="ORF">JOAD_231</name>
</gene>
<keyword evidence="1" id="KW-0240">DNA-directed RNA polymerase</keyword>
<accession>A0A223LHI1</accession>
<evidence type="ECO:0000313" key="1">
    <source>
        <dbReference type="EMBL" id="ASU03684.1"/>
    </source>
</evidence>
<organism evidence="1 2">
    <name type="scientific">Erwinia phage vB_EamM_Joad</name>
    <dbReference type="NCBI Taxonomy" id="2026081"/>
    <lineage>
        <taxon>Viruses</taxon>
        <taxon>Duplodnaviria</taxon>
        <taxon>Heunggongvirae</taxon>
        <taxon>Uroviricota</taxon>
        <taxon>Caudoviricetes</taxon>
        <taxon>Chimalliviridae</taxon>
        <taxon>Risingsunvirus</taxon>
        <taxon>Risingsunvirus risingsun</taxon>
    </lineage>
</organism>
<dbReference type="GO" id="GO:0000428">
    <property type="term" value="C:DNA-directed RNA polymerase complex"/>
    <property type="evidence" value="ECO:0007669"/>
    <property type="project" value="UniProtKB-KW"/>
</dbReference>
<name>A0A223LHI1_9CAUD</name>
<dbReference type="SUPFAM" id="SSF64484">
    <property type="entry name" value="beta and beta-prime subunits of DNA dependent RNA-polymerase"/>
    <property type="match status" value="1"/>
</dbReference>